<evidence type="ECO:0000313" key="3">
    <source>
        <dbReference type="EMBL" id="PVX52190.1"/>
    </source>
</evidence>
<accession>A0A7L4UR13</accession>
<dbReference type="InterPro" id="IPR006675">
    <property type="entry name" value="HDIG_dom"/>
</dbReference>
<dbReference type="InterPro" id="IPR006674">
    <property type="entry name" value="HD_domain"/>
</dbReference>
<dbReference type="SMART" id="SM00471">
    <property type="entry name" value="HDc"/>
    <property type="match status" value="1"/>
</dbReference>
<name>A0A7L4UR13_BALHA</name>
<dbReference type="InterPro" id="IPR011624">
    <property type="entry name" value="Metal-dep_PHydrolase_7TM_extra"/>
</dbReference>
<dbReference type="InterPro" id="IPR003607">
    <property type="entry name" value="HD/PDEase_dom"/>
</dbReference>
<dbReference type="Proteomes" id="UP000251835">
    <property type="component" value="Unassembled WGS sequence"/>
</dbReference>
<keyword evidence="4" id="KW-1185">Reference proteome</keyword>
<organism evidence="3 4">
    <name type="scientific">Balneicella halophila</name>
    <dbReference type="NCBI Taxonomy" id="1537566"/>
    <lineage>
        <taxon>Bacteria</taxon>
        <taxon>Pseudomonadati</taxon>
        <taxon>Bacteroidota</taxon>
        <taxon>Bacteroidia</taxon>
        <taxon>Bacteroidales</taxon>
        <taxon>Balneicellaceae</taxon>
        <taxon>Balneicella</taxon>
    </lineage>
</organism>
<protein>
    <recommendedName>
        <fullName evidence="2">HD domain-containing protein</fullName>
    </recommendedName>
</protein>
<dbReference type="Pfam" id="PF07697">
    <property type="entry name" value="7TMR-HDED"/>
    <property type="match status" value="1"/>
</dbReference>
<dbReference type="PROSITE" id="PS51831">
    <property type="entry name" value="HD"/>
    <property type="match status" value="1"/>
</dbReference>
<dbReference type="AlphaFoldDB" id="A0A7L4UR13"/>
<feature type="transmembrane region" description="Helical" evidence="1">
    <location>
        <begin position="322"/>
        <end position="337"/>
    </location>
</feature>
<feature type="transmembrane region" description="Helical" evidence="1">
    <location>
        <begin position="400"/>
        <end position="421"/>
    </location>
</feature>
<reference evidence="3 4" key="1">
    <citation type="submission" date="2018-05" db="EMBL/GenBank/DDBJ databases">
        <title>Genomic Encyclopedia of Type Strains, Phase IV (KMG-IV): sequencing the most valuable type-strain genomes for metagenomic binning, comparative biology and taxonomic classification.</title>
        <authorList>
            <person name="Goeker M."/>
        </authorList>
    </citation>
    <scope>NUCLEOTIDE SEQUENCE [LARGE SCALE GENOMIC DNA]</scope>
    <source>
        <strain evidence="3 4">DSM 28579</strain>
    </source>
</reference>
<feature type="transmembrane region" description="Helical" evidence="1">
    <location>
        <begin position="299"/>
        <end position="317"/>
    </location>
</feature>
<dbReference type="Pfam" id="PF07698">
    <property type="entry name" value="7TM-7TMR_HD"/>
    <property type="match status" value="1"/>
</dbReference>
<evidence type="ECO:0000259" key="2">
    <source>
        <dbReference type="PROSITE" id="PS51831"/>
    </source>
</evidence>
<dbReference type="EMBL" id="QENZ01000003">
    <property type="protein sequence ID" value="PVX52190.1"/>
    <property type="molecule type" value="Genomic_DNA"/>
</dbReference>
<feature type="domain" description="HD" evidence="2">
    <location>
        <begin position="454"/>
        <end position="598"/>
    </location>
</feature>
<feature type="transmembrane region" description="Helical" evidence="1">
    <location>
        <begin position="274"/>
        <end position="293"/>
    </location>
</feature>
<keyword evidence="1" id="KW-0472">Membrane</keyword>
<keyword evidence="1" id="KW-0812">Transmembrane</keyword>
<keyword evidence="1" id="KW-1133">Transmembrane helix</keyword>
<dbReference type="InterPro" id="IPR052722">
    <property type="entry name" value="PgpH_phosphodiesterase"/>
</dbReference>
<proteinExistence type="predicted"/>
<dbReference type="OrthoDB" id="9806952at2"/>
<evidence type="ECO:0000313" key="4">
    <source>
        <dbReference type="Proteomes" id="UP000251835"/>
    </source>
</evidence>
<dbReference type="Gene3D" id="1.10.3210.10">
    <property type="entry name" value="Hypothetical protein af1432"/>
    <property type="match status" value="1"/>
</dbReference>
<dbReference type="InterPro" id="IPR011621">
    <property type="entry name" value="Metal-dep_PHydrolase_7TM_intra"/>
</dbReference>
<dbReference type="PANTHER" id="PTHR36442">
    <property type="entry name" value="CYCLIC-DI-AMP PHOSPHODIESTERASE PGPH"/>
    <property type="match status" value="1"/>
</dbReference>
<dbReference type="PANTHER" id="PTHR36442:SF1">
    <property type="entry name" value="CYCLIC-DI-AMP PHOSPHODIESTERASE PGPH"/>
    <property type="match status" value="1"/>
</dbReference>
<dbReference type="RefSeq" id="WP_116495734.1">
    <property type="nucleotide sequence ID" value="NZ_QENZ01000003.1"/>
</dbReference>
<gene>
    <name evidence="3" type="ORF">C7377_0494</name>
</gene>
<evidence type="ECO:0000256" key="1">
    <source>
        <dbReference type="SAM" id="Phobius"/>
    </source>
</evidence>
<dbReference type="CDD" id="cd00077">
    <property type="entry name" value="HDc"/>
    <property type="match status" value="1"/>
</dbReference>
<comment type="caution">
    <text evidence="3">The sequence shown here is derived from an EMBL/GenBank/DDBJ whole genome shotgun (WGS) entry which is preliminary data.</text>
</comment>
<feature type="transmembrane region" description="Helical" evidence="1">
    <location>
        <begin position="12"/>
        <end position="32"/>
    </location>
</feature>
<feature type="transmembrane region" description="Helical" evidence="1">
    <location>
        <begin position="367"/>
        <end position="388"/>
    </location>
</feature>
<dbReference type="Pfam" id="PF01966">
    <property type="entry name" value="HD"/>
    <property type="match status" value="1"/>
</dbReference>
<dbReference type="NCBIfam" id="TIGR00277">
    <property type="entry name" value="HDIG"/>
    <property type="match status" value="1"/>
</dbReference>
<feature type="transmembrane region" description="Helical" evidence="1">
    <location>
        <begin position="240"/>
        <end position="262"/>
    </location>
</feature>
<sequence length="665" mass="76069">MKYGRNTPHTKFRRGMAVSLFLLTLLIILLLYPNIKHFRYSYQAGKPWQYETLYAPFQFPVRKSVEQIASEKEQLLASSVPYYRYESATGEKQIIEAKKDAQLHTKQIDFLKNIYAQPILALDSLATKSESVFIIKDHISTKMDVSEVRTITSVLNLIDQQAFSEEEKAAMRKYIAPNLRFDKQQTEALNNVDNISAYMGEVQANELIISRGEIVTPRTYLILESLKSQYSKLVGKTSNIGYVLLGQFLFVALCLSFLYLFLRNYRVRLLDKPLELSFILLSIIVSVALTRALLYFGRFEILLIPYTLLAVIIRTFIDSRTALFTFLATILICSFIVPQGYEFVTMHFITGTIAVLYLKQLDRRSQLLSTALIVFCSYTIIYLAIYTTGEGKIETLNPMIFVRLGLNAIFLTVAYPLLYLLEKTFKFLSDVTLIELSNTNNKLLRELSQVAPGTFQHSMQMANLAEEAVRKLEGNPLLVRAGALYHDIGKMENPMYFTENQYGDISPHSKLSNEESAQIIINHVTDGIKMAKKHNLPSQLIDFIATHHGKGKTEYFYRSYIKENPDEEVNPSYFSYPGPDPFTKEQAILMMADACEAATRSLKKKNETNISKMVSDIIDFQKSEGRFDNAPITFAEIELTKKIFIKKLTDIYHSRIAYPEKTEAE</sequence>
<dbReference type="SUPFAM" id="SSF109604">
    <property type="entry name" value="HD-domain/PDEase-like"/>
    <property type="match status" value="1"/>
</dbReference>